<dbReference type="RefSeq" id="WP_382041834.1">
    <property type="nucleotide sequence ID" value="NZ_JBHSKJ010000008.1"/>
</dbReference>
<accession>A0ABV9ZZ30</accession>
<evidence type="ECO:0000313" key="4">
    <source>
        <dbReference type="Proteomes" id="UP001596222"/>
    </source>
</evidence>
<sequence>MGGKELLSRTPDALLRHTAPGPGPDRALLPRSPGAPLDHATRRTMSARFSYDFSRVRTHSDDRAAELAAGLHARAYTVGHDVVFGRDMYAPHTATGQALLAHELGHVVEQSAAGVRAVQRDDVAAPAPVAAPAADPEAALGQRLVKEFPNGVALAFFAPMPNPKDREAAMHAAEKWSKREKALAVKGKKVAASTIVFGEAMSDKDHPLKETVQAIGALLKAAVAKVPPDPAVPPGIGPATVRTLAVFAHGSTEWCGLGAINTIQAASIIKAIAPALAPNITVVFFSCNAGRASEEKEDWVKGSMTPGGKGSLASVTRDALIAEGKGGSVWGHTTTGHVSENPAWREFDASSGRGVPGASFITRYAFTGPDKVAATNELLDGITAQGYEVGSGGTAAAGAVVESTMYYCYAEANVKLSYEGSKLAEAAPTHSVEVGAKVREYWTTYWPGHKSGAVDALLQQLTASGQARKRKQ</sequence>
<dbReference type="EMBL" id="JBHSKJ010000008">
    <property type="protein sequence ID" value="MFC5146056.1"/>
    <property type="molecule type" value="Genomic_DNA"/>
</dbReference>
<gene>
    <name evidence="3" type="ORF">ACFPP6_15435</name>
</gene>
<proteinExistence type="predicted"/>
<comment type="caution">
    <text evidence="3">The sequence shown here is derived from an EMBL/GenBank/DDBJ whole genome shotgun (WGS) entry which is preliminary data.</text>
</comment>
<dbReference type="Pfam" id="PF13699">
    <property type="entry name" value="eCIS_core"/>
    <property type="match status" value="1"/>
</dbReference>
<dbReference type="Proteomes" id="UP001596222">
    <property type="component" value="Unassembled WGS sequence"/>
</dbReference>
<dbReference type="InterPro" id="IPR025295">
    <property type="entry name" value="eCIS_core_dom"/>
</dbReference>
<evidence type="ECO:0000313" key="3">
    <source>
        <dbReference type="EMBL" id="MFC5146056.1"/>
    </source>
</evidence>
<reference evidence="4" key="1">
    <citation type="journal article" date="2019" name="Int. J. Syst. Evol. Microbiol.">
        <title>The Global Catalogue of Microorganisms (GCM) 10K type strain sequencing project: providing services to taxonomists for standard genome sequencing and annotation.</title>
        <authorList>
            <consortium name="The Broad Institute Genomics Platform"/>
            <consortium name="The Broad Institute Genome Sequencing Center for Infectious Disease"/>
            <person name="Wu L."/>
            <person name="Ma J."/>
        </authorList>
    </citation>
    <scope>NUCLEOTIDE SEQUENCE [LARGE SCALE GENOMIC DNA]</scope>
    <source>
        <strain evidence="4">CGMCC 4.1641</strain>
    </source>
</reference>
<protein>
    <submittedName>
        <fullName evidence="3">DUF4157 domain-containing protein</fullName>
    </submittedName>
</protein>
<evidence type="ECO:0000256" key="1">
    <source>
        <dbReference type="SAM" id="MobiDB-lite"/>
    </source>
</evidence>
<name>A0ABV9ZZ30_9ACTN</name>
<keyword evidence="4" id="KW-1185">Reference proteome</keyword>
<evidence type="ECO:0000259" key="2">
    <source>
        <dbReference type="Pfam" id="PF13699"/>
    </source>
</evidence>
<feature type="domain" description="eCIS core" evidence="2">
    <location>
        <begin position="36"/>
        <end position="112"/>
    </location>
</feature>
<feature type="region of interest" description="Disordered" evidence="1">
    <location>
        <begin position="1"/>
        <end position="41"/>
    </location>
</feature>
<organism evidence="3 4">
    <name type="scientific">Streptomyces aureoversilis</name>
    <dbReference type="NCBI Taxonomy" id="67277"/>
    <lineage>
        <taxon>Bacteria</taxon>
        <taxon>Bacillati</taxon>
        <taxon>Actinomycetota</taxon>
        <taxon>Actinomycetes</taxon>
        <taxon>Kitasatosporales</taxon>
        <taxon>Streptomycetaceae</taxon>
        <taxon>Streptomyces</taxon>
    </lineage>
</organism>